<evidence type="ECO:0000256" key="1">
    <source>
        <dbReference type="SAM" id="Phobius"/>
    </source>
</evidence>
<keyword evidence="1" id="KW-0472">Membrane</keyword>
<dbReference type="PANTHER" id="PTHR43358">
    <property type="entry name" value="ALPHA/BETA-HYDROLASE"/>
    <property type="match status" value="1"/>
</dbReference>
<dbReference type="EMBL" id="BAAADO010000003">
    <property type="protein sequence ID" value="GAA0489985.1"/>
    <property type="molecule type" value="Genomic_DNA"/>
</dbReference>
<dbReference type="InterPro" id="IPR005645">
    <property type="entry name" value="FSH-like_dom"/>
</dbReference>
<proteinExistence type="predicted"/>
<sequence length="320" mass="36310">MKKRRWIKIGISLLITLLIINIIASIYFYNLAIDRDFPKDFLNGNDDLEVSGEAMEVMLDGGWRDWVADQNFDSWKMESFDGLKLQGYFLEAEEPSDKTVVFAHGYLGNGSQMGLFGQYYYEELGYNMFTADMRGHGNSEGDYIGFGWHDRLDYVDWVHRVIEELGPDTEIVLHGVSMGAAAVLMASGEELPDNVKAIVADSPYTSVYGLFDYQMERMFHLPDIPVLPSTSLVTNIRADYSLKEASALKQVQKADVPILYIHGNDDAFVPTRMSRKLYENTKSKAEFVTFDGSSHGEAFVIHKEEYVAELNDFLNMYVDG</sequence>
<organism evidence="4 5">
    <name type="scientific">Salinibacillus aidingensis</name>
    <dbReference type="NCBI Taxonomy" id="237684"/>
    <lineage>
        <taxon>Bacteria</taxon>
        <taxon>Bacillati</taxon>
        <taxon>Bacillota</taxon>
        <taxon>Bacilli</taxon>
        <taxon>Bacillales</taxon>
        <taxon>Bacillaceae</taxon>
        <taxon>Salinibacillus</taxon>
    </lineage>
</organism>
<dbReference type="Proteomes" id="UP001500880">
    <property type="component" value="Unassembled WGS sequence"/>
</dbReference>
<evidence type="ECO:0000313" key="5">
    <source>
        <dbReference type="Proteomes" id="UP001500880"/>
    </source>
</evidence>
<dbReference type="SUPFAM" id="SSF53474">
    <property type="entry name" value="alpha/beta-Hydrolases"/>
    <property type="match status" value="1"/>
</dbReference>
<name>A0ABN1B4M8_9BACI</name>
<feature type="transmembrane region" description="Helical" evidence="1">
    <location>
        <begin position="7"/>
        <end position="29"/>
    </location>
</feature>
<keyword evidence="1" id="KW-1133">Transmembrane helix</keyword>
<dbReference type="Pfam" id="PF00561">
    <property type="entry name" value="Abhydrolase_1"/>
    <property type="match status" value="1"/>
</dbReference>
<dbReference type="Gene3D" id="3.40.50.1820">
    <property type="entry name" value="alpha/beta hydrolase"/>
    <property type="match status" value="1"/>
</dbReference>
<accession>A0ABN1B4M8</accession>
<feature type="domain" description="Serine hydrolase" evidence="3">
    <location>
        <begin position="237"/>
        <end position="292"/>
    </location>
</feature>
<evidence type="ECO:0000259" key="2">
    <source>
        <dbReference type="Pfam" id="PF00561"/>
    </source>
</evidence>
<evidence type="ECO:0000259" key="3">
    <source>
        <dbReference type="Pfam" id="PF03959"/>
    </source>
</evidence>
<keyword evidence="5" id="KW-1185">Reference proteome</keyword>
<dbReference type="PANTHER" id="PTHR43358:SF4">
    <property type="entry name" value="ALPHA_BETA HYDROLASE FOLD-1 DOMAIN-CONTAINING PROTEIN"/>
    <property type="match status" value="1"/>
</dbReference>
<gene>
    <name evidence="4" type="ORF">GCM10008986_14880</name>
</gene>
<protein>
    <recommendedName>
        <fullName evidence="6">Alpha/beta hydrolase</fullName>
    </recommendedName>
</protein>
<dbReference type="Pfam" id="PF03959">
    <property type="entry name" value="FSH1"/>
    <property type="match status" value="1"/>
</dbReference>
<reference evidence="4 5" key="1">
    <citation type="journal article" date="2019" name="Int. J. Syst. Evol. Microbiol.">
        <title>The Global Catalogue of Microorganisms (GCM) 10K type strain sequencing project: providing services to taxonomists for standard genome sequencing and annotation.</title>
        <authorList>
            <consortium name="The Broad Institute Genomics Platform"/>
            <consortium name="The Broad Institute Genome Sequencing Center for Infectious Disease"/>
            <person name="Wu L."/>
            <person name="Ma J."/>
        </authorList>
    </citation>
    <scope>NUCLEOTIDE SEQUENCE [LARGE SCALE GENOMIC DNA]</scope>
    <source>
        <strain evidence="4 5">JCM 12389</strain>
    </source>
</reference>
<dbReference type="InterPro" id="IPR052920">
    <property type="entry name" value="DNA-binding_regulatory"/>
</dbReference>
<comment type="caution">
    <text evidence="4">The sequence shown here is derived from an EMBL/GenBank/DDBJ whole genome shotgun (WGS) entry which is preliminary data.</text>
</comment>
<evidence type="ECO:0000313" key="4">
    <source>
        <dbReference type="EMBL" id="GAA0489985.1"/>
    </source>
</evidence>
<feature type="domain" description="AB hydrolase-1" evidence="2">
    <location>
        <begin position="99"/>
        <end position="211"/>
    </location>
</feature>
<evidence type="ECO:0008006" key="6">
    <source>
        <dbReference type="Google" id="ProtNLM"/>
    </source>
</evidence>
<dbReference type="InterPro" id="IPR029058">
    <property type="entry name" value="AB_hydrolase_fold"/>
</dbReference>
<keyword evidence="1" id="KW-0812">Transmembrane</keyword>
<dbReference type="InterPro" id="IPR000073">
    <property type="entry name" value="AB_hydrolase_1"/>
</dbReference>